<evidence type="ECO:0000313" key="2">
    <source>
        <dbReference type="EMBL" id="MBO0935461.1"/>
    </source>
</evidence>
<dbReference type="PANTHER" id="PTHR37811">
    <property type="entry name" value="BLL5343 PROTEIN"/>
    <property type="match status" value="1"/>
</dbReference>
<organism evidence="2 3">
    <name type="scientific">Fibrella rubiginis</name>
    <dbReference type="NCBI Taxonomy" id="2817060"/>
    <lineage>
        <taxon>Bacteria</taxon>
        <taxon>Pseudomonadati</taxon>
        <taxon>Bacteroidota</taxon>
        <taxon>Cytophagia</taxon>
        <taxon>Cytophagales</taxon>
        <taxon>Spirosomataceae</taxon>
        <taxon>Fibrella</taxon>
    </lineage>
</organism>
<sequence length="117" mass="13603">MITVLFEVTMQPGQRETYLNLAKALVSELEKQDGFISVERFESLTTPDKLLSLQTWRDEASVVAWRNNLFHQKTMPIGYQRLFADYRLRVLNVIRDYGKHDREQAPTDVSSLQAEQA</sequence>
<dbReference type="InterPro" id="IPR011008">
    <property type="entry name" value="Dimeric_a/b-barrel"/>
</dbReference>
<dbReference type="PANTHER" id="PTHR37811:SF2">
    <property type="entry name" value="ABM DOMAIN-CONTAINING PROTEIN"/>
    <property type="match status" value="1"/>
</dbReference>
<dbReference type="PROSITE" id="PS51725">
    <property type="entry name" value="ABM"/>
    <property type="match status" value="1"/>
</dbReference>
<keyword evidence="3" id="KW-1185">Reference proteome</keyword>
<name>A0A939GBS9_9BACT</name>
<proteinExistence type="predicted"/>
<dbReference type="RefSeq" id="WP_207363012.1">
    <property type="nucleotide sequence ID" value="NZ_JAFMYV010000001.1"/>
</dbReference>
<reference evidence="2" key="1">
    <citation type="submission" date="2021-03" db="EMBL/GenBank/DDBJ databases">
        <title>Fibrella sp. HMF5335 genome sequencing and assembly.</title>
        <authorList>
            <person name="Kang H."/>
            <person name="Kim H."/>
            <person name="Bae S."/>
            <person name="Joh K."/>
        </authorList>
    </citation>
    <scope>NUCLEOTIDE SEQUENCE</scope>
    <source>
        <strain evidence="2">HMF5335</strain>
    </source>
</reference>
<protein>
    <submittedName>
        <fullName evidence="2">Antibiotic biosynthesis monooxygenase</fullName>
    </submittedName>
</protein>
<feature type="domain" description="ABM" evidence="1">
    <location>
        <begin position="2"/>
        <end position="94"/>
    </location>
</feature>
<gene>
    <name evidence="2" type="ORF">J2I47_02760</name>
</gene>
<dbReference type="InterPro" id="IPR007138">
    <property type="entry name" value="ABM_dom"/>
</dbReference>
<dbReference type="Gene3D" id="3.30.70.100">
    <property type="match status" value="1"/>
</dbReference>
<evidence type="ECO:0000313" key="3">
    <source>
        <dbReference type="Proteomes" id="UP000664034"/>
    </source>
</evidence>
<evidence type="ECO:0000259" key="1">
    <source>
        <dbReference type="PROSITE" id="PS51725"/>
    </source>
</evidence>
<dbReference type="GO" id="GO:0004497">
    <property type="term" value="F:monooxygenase activity"/>
    <property type="evidence" value="ECO:0007669"/>
    <property type="project" value="UniProtKB-KW"/>
</dbReference>
<dbReference type="Proteomes" id="UP000664034">
    <property type="component" value="Unassembled WGS sequence"/>
</dbReference>
<keyword evidence="2" id="KW-0503">Monooxygenase</keyword>
<comment type="caution">
    <text evidence="2">The sequence shown here is derived from an EMBL/GenBank/DDBJ whole genome shotgun (WGS) entry which is preliminary data.</text>
</comment>
<dbReference type="AlphaFoldDB" id="A0A939GBS9"/>
<dbReference type="InterPro" id="IPR052936">
    <property type="entry name" value="Jasmonate_Hydroxylase-like"/>
</dbReference>
<dbReference type="Pfam" id="PF03992">
    <property type="entry name" value="ABM"/>
    <property type="match status" value="1"/>
</dbReference>
<accession>A0A939GBS9</accession>
<dbReference type="EMBL" id="JAFMYV010000001">
    <property type="protein sequence ID" value="MBO0935461.1"/>
    <property type="molecule type" value="Genomic_DNA"/>
</dbReference>
<dbReference type="SUPFAM" id="SSF54909">
    <property type="entry name" value="Dimeric alpha+beta barrel"/>
    <property type="match status" value="1"/>
</dbReference>
<keyword evidence="2" id="KW-0560">Oxidoreductase</keyword>